<proteinExistence type="inferred from homology"/>
<dbReference type="GO" id="GO:0005737">
    <property type="term" value="C:cytoplasm"/>
    <property type="evidence" value="ECO:0007669"/>
    <property type="project" value="TreeGrafter"/>
</dbReference>
<name>A0A285D6W1_9BACI</name>
<keyword evidence="2 7" id="KW-0489">Methyltransferase</keyword>
<dbReference type="Gene3D" id="3.40.50.150">
    <property type="entry name" value="Vaccinia Virus protein VP39"/>
    <property type="match status" value="1"/>
</dbReference>
<dbReference type="InterPro" id="IPR002941">
    <property type="entry name" value="DNA_methylase_N4/N6"/>
</dbReference>
<dbReference type="InterPro" id="IPR001091">
    <property type="entry name" value="RM_Methyltransferase"/>
</dbReference>
<dbReference type="AlphaFoldDB" id="A0A285D6W1"/>
<dbReference type="PANTHER" id="PTHR13370">
    <property type="entry name" value="RNA METHYLASE-RELATED"/>
    <property type="match status" value="1"/>
</dbReference>
<dbReference type="PANTHER" id="PTHR13370:SF3">
    <property type="entry name" value="TRNA (GUANINE(10)-N2)-METHYLTRANSFERASE HOMOLOG"/>
    <property type="match status" value="1"/>
</dbReference>
<dbReference type="Proteomes" id="UP000219546">
    <property type="component" value="Unassembled WGS sequence"/>
</dbReference>
<dbReference type="RefSeq" id="WP_097160615.1">
    <property type="nucleotide sequence ID" value="NZ_JBEPMQ010000017.1"/>
</dbReference>
<dbReference type="EC" id="2.1.1.-" evidence="5"/>
<evidence type="ECO:0000256" key="5">
    <source>
        <dbReference type="RuleBase" id="RU362026"/>
    </source>
</evidence>
<evidence type="ECO:0000256" key="1">
    <source>
        <dbReference type="ARBA" id="ARBA00006594"/>
    </source>
</evidence>
<keyword evidence="4" id="KW-0680">Restriction system</keyword>
<dbReference type="EMBL" id="OAOP01000013">
    <property type="protein sequence ID" value="SNX75550.1"/>
    <property type="molecule type" value="Genomic_DNA"/>
</dbReference>
<comment type="similarity">
    <text evidence="1 5">Belongs to the N(4)/N(6)-methyltransferase family.</text>
</comment>
<dbReference type="GO" id="GO:0008170">
    <property type="term" value="F:N-methyltransferase activity"/>
    <property type="evidence" value="ECO:0007669"/>
    <property type="project" value="InterPro"/>
</dbReference>
<protein>
    <recommendedName>
        <fullName evidence="5">Methyltransferase</fullName>
        <ecNumber evidence="5">2.1.1.-</ecNumber>
    </recommendedName>
</protein>
<gene>
    <name evidence="7" type="ORF">SAMN05877753_11350</name>
</gene>
<dbReference type="GO" id="GO:0009307">
    <property type="term" value="P:DNA restriction-modification system"/>
    <property type="evidence" value="ECO:0007669"/>
    <property type="project" value="UniProtKB-KW"/>
</dbReference>
<evidence type="ECO:0000256" key="4">
    <source>
        <dbReference type="ARBA" id="ARBA00022747"/>
    </source>
</evidence>
<accession>A0A285D6W1</accession>
<dbReference type="PRINTS" id="PR00508">
    <property type="entry name" value="S21N4MTFRASE"/>
</dbReference>
<keyword evidence="3 7" id="KW-0808">Transferase</keyword>
<dbReference type="InterPro" id="IPR002052">
    <property type="entry name" value="DNA_methylase_N6_adenine_CS"/>
</dbReference>
<dbReference type="Pfam" id="PF01555">
    <property type="entry name" value="N6_N4_Mtase"/>
    <property type="match status" value="1"/>
</dbReference>
<feature type="domain" description="DNA methylase N-4/N-6" evidence="6">
    <location>
        <begin position="27"/>
        <end position="242"/>
    </location>
</feature>
<dbReference type="GO" id="GO:0032259">
    <property type="term" value="P:methylation"/>
    <property type="evidence" value="ECO:0007669"/>
    <property type="project" value="UniProtKB-KW"/>
</dbReference>
<evidence type="ECO:0000256" key="3">
    <source>
        <dbReference type="ARBA" id="ARBA00022679"/>
    </source>
</evidence>
<keyword evidence="8" id="KW-1185">Reference proteome</keyword>
<dbReference type="SUPFAM" id="SSF53335">
    <property type="entry name" value="S-adenosyl-L-methionine-dependent methyltransferases"/>
    <property type="match status" value="1"/>
</dbReference>
<evidence type="ECO:0000313" key="8">
    <source>
        <dbReference type="Proteomes" id="UP000219546"/>
    </source>
</evidence>
<evidence type="ECO:0000256" key="2">
    <source>
        <dbReference type="ARBA" id="ARBA00022603"/>
    </source>
</evidence>
<dbReference type="PROSITE" id="PS00092">
    <property type="entry name" value="N6_MTASE"/>
    <property type="match status" value="1"/>
</dbReference>
<dbReference type="OrthoDB" id="9800801at2"/>
<evidence type="ECO:0000313" key="7">
    <source>
        <dbReference type="EMBL" id="SNX75550.1"/>
    </source>
</evidence>
<sequence length="258" mass="29864">MKKIGNDVILLNDDCIQAMKKIKSESIDMIFADPPYFLSNGGISCKSGKIVSVDKGDWDKETDRNKIDRFNYEWIKECKRILNKNGTLWITGTFHNIFSVGQALTYQKYKILNSIVWQKEDPPPNMSHRMFTHAWEHIIWAKKNDQSKQIFNYEIMCKLNNGLQMTDIWKIPAVQKNEKTFGYHPTQKPLELLNRIILASTNKNQIILDPFCGSGTTGVAAITLGRKFIGIEKEEQFVKLSERRINKVLNKNKSYLQT</sequence>
<dbReference type="GO" id="GO:0003677">
    <property type="term" value="F:DNA binding"/>
    <property type="evidence" value="ECO:0007669"/>
    <property type="project" value="InterPro"/>
</dbReference>
<organism evidence="7 8">
    <name type="scientific">Bacillus oleivorans</name>
    <dbReference type="NCBI Taxonomy" id="1448271"/>
    <lineage>
        <taxon>Bacteria</taxon>
        <taxon>Bacillati</taxon>
        <taxon>Bacillota</taxon>
        <taxon>Bacilli</taxon>
        <taxon>Bacillales</taxon>
        <taxon>Bacillaceae</taxon>
        <taxon>Bacillus</taxon>
    </lineage>
</organism>
<evidence type="ECO:0000259" key="6">
    <source>
        <dbReference type="Pfam" id="PF01555"/>
    </source>
</evidence>
<reference evidence="7 8" key="1">
    <citation type="submission" date="2017-08" db="EMBL/GenBank/DDBJ databases">
        <authorList>
            <person name="de Groot N.N."/>
        </authorList>
    </citation>
    <scope>NUCLEOTIDE SEQUENCE [LARGE SCALE GENOMIC DNA]</scope>
    <source>
        <strain evidence="7 8">JC228</strain>
    </source>
</reference>
<dbReference type="InterPro" id="IPR029063">
    <property type="entry name" value="SAM-dependent_MTases_sf"/>
</dbReference>